<dbReference type="EMBL" id="CP095474">
    <property type="protein sequence ID" value="URN17966.1"/>
    <property type="molecule type" value="Genomic_DNA"/>
</dbReference>
<feature type="site" description="Involved in the stabilization of negative charge on the oxyanion by the formation of the oxyanion hole" evidence="6">
    <location>
        <position position="109"/>
    </location>
</feature>
<dbReference type="EC" id="2.3.1.35" evidence="6"/>
<gene>
    <name evidence="6 7" type="primary">argJ</name>
    <name evidence="7" type="ORF">MW084_20780</name>
</gene>
<comment type="pathway">
    <text evidence="6">Amino-acid biosynthesis; L-arginine biosynthesis; N(2)-acetyl-L-ornithine from L-glutamate: step 1/4.</text>
</comment>
<dbReference type="NCBIfam" id="TIGR00120">
    <property type="entry name" value="ArgJ"/>
    <property type="match status" value="1"/>
</dbReference>
<feature type="site" description="Cleavage; by autolysis" evidence="6">
    <location>
        <begin position="178"/>
        <end position="179"/>
    </location>
</feature>
<dbReference type="PANTHER" id="PTHR23100:SF0">
    <property type="entry name" value="ARGININE BIOSYNTHESIS BIFUNCTIONAL PROTEIN ARGJ, MITOCHONDRIAL"/>
    <property type="match status" value="1"/>
</dbReference>
<dbReference type="EC" id="2.3.1.1" evidence="6"/>
<keyword evidence="6" id="KW-0028">Amino-acid biosynthesis</keyword>
<feature type="binding site" evidence="6">
    <location>
        <position position="378"/>
    </location>
    <ligand>
        <name>substrate</name>
    </ligand>
</feature>
<accession>A0ABY4THJ1</accession>
<evidence type="ECO:0000313" key="7">
    <source>
        <dbReference type="EMBL" id="URN17966.1"/>
    </source>
</evidence>
<keyword evidence="6" id="KW-0055">Arginine biosynthesis</keyword>
<comment type="subcellular location">
    <subcellularLocation>
        <location evidence="6">Cytoplasm</location>
    </subcellularLocation>
</comment>
<keyword evidence="6" id="KW-0963">Cytoplasm</keyword>
<dbReference type="HAMAP" id="MF_01106">
    <property type="entry name" value="ArgJ"/>
    <property type="match status" value="1"/>
</dbReference>
<dbReference type="Gene3D" id="3.10.20.340">
    <property type="entry name" value="ArgJ beta chain, C-terminal domain"/>
    <property type="match status" value="1"/>
</dbReference>
<dbReference type="Gene3D" id="3.60.70.12">
    <property type="entry name" value="L-amino peptidase D-ALA esterase/amidase"/>
    <property type="match status" value="1"/>
</dbReference>
<comment type="catalytic activity">
    <reaction evidence="6">
        <text>N(2)-acetyl-L-ornithine + L-glutamate = N-acetyl-L-glutamate + L-ornithine</text>
        <dbReference type="Rhea" id="RHEA:15349"/>
        <dbReference type="ChEBI" id="CHEBI:29985"/>
        <dbReference type="ChEBI" id="CHEBI:44337"/>
        <dbReference type="ChEBI" id="CHEBI:46911"/>
        <dbReference type="ChEBI" id="CHEBI:57805"/>
        <dbReference type="EC" id="2.3.1.35"/>
    </reaction>
</comment>
<comment type="subunit">
    <text evidence="2 6">Heterotetramer of two alpha and two beta chains.</text>
</comment>
<evidence type="ECO:0000256" key="6">
    <source>
        <dbReference type="HAMAP-Rule" id="MF_01106"/>
    </source>
</evidence>
<dbReference type="InterPro" id="IPR002813">
    <property type="entry name" value="Arg_biosynth_ArgJ"/>
</dbReference>
<keyword evidence="3 6" id="KW-0808">Transferase</keyword>
<dbReference type="CDD" id="cd02152">
    <property type="entry name" value="OAT"/>
    <property type="match status" value="1"/>
</dbReference>
<feature type="binding site" evidence="6">
    <location>
        <position position="383"/>
    </location>
    <ligand>
        <name>substrate</name>
    </ligand>
</feature>
<protein>
    <recommendedName>
        <fullName evidence="6">Arginine biosynthesis bifunctional protein ArgJ</fullName>
    </recommendedName>
    <domain>
        <recommendedName>
            <fullName evidence="6">Glutamate N-acetyltransferase</fullName>
            <ecNumber evidence="6">2.3.1.35</ecNumber>
        </recommendedName>
        <alternativeName>
            <fullName evidence="6">Ornithine acetyltransferase</fullName>
            <shortName evidence="6">OATase</shortName>
        </alternativeName>
        <alternativeName>
            <fullName evidence="6">Ornithine transacetylase</fullName>
        </alternativeName>
    </domain>
    <domain>
        <recommendedName>
            <fullName evidence="6">Amino-acid acetyltransferase</fullName>
            <ecNumber evidence="6">2.3.1.1</ecNumber>
        </recommendedName>
        <alternativeName>
            <fullName evidence="6">N-acetylglutamate synthase</fullName>
            <shortName evidence="6">AGSase</shortName>
        </alternativeName>
    </domain>
    <component>
        <recommendedName>
            <fullName evidence="6">Arginine biosynthesis bifunctional protein ArgJ alpha chain</fullName>
        </recommendedName>
    </component>
    <component>
        <recommendedName>
            <fullName evidence="6">Arginine biosynthesis bifunctional protein ArgJ beta chain</fullName>
        </recommendedName>
    </component>
</protein>
<name>A0ABY4THJ1_9ACTN</name>
<keyword evidence="8" id="KW-1185">Reference proteome</keyword>
<comment type="similarity">
    <text evidence="1 6">Belongs to the ArgJ family.</text>
</comment>
<proteinExistence type="inferred from homology"/>
<dbReference type="SUPFAM" id="SSF56266">
    <property type="entry name" value="DmpA/ArgJ-like"/>
    <property type="match status" value="1"/>
</dbReference>
<evidence type="ECO:0000256" key="1">
    <source>
        <dbReference type="ARBA" id="ARBA00006774"/>
    </source>
</evidence>
<keyword evidence="5 6" id="KW-0012">Acyltransferase</keyword>
<evidence type="ECO:0000256" key="4">
    <source>
        <dbReference type="ARBA" id="ARBA00022813"/>
    </source>
</evidence>
<comment type="catalytic activity">
    <reaction evidence="6">
        <text>L-glutamate + acetyl-CoA = N-acetyl-L-glutamate + CoA + H(+)</text>
        <dbReference type="Rhea" id="RHEA:24292"/>
        <dbReference type="ChEBI" id="CHEBI:15378"/>
        <dbReference type="ChEBI" id="CHEBI:29985"/>
        <dbReference type="ChEBI" id="CHEBI:44337"/>
        <dbReference type="ChEBI" id="CHEBI:57287"/>
        <dbReference type="ChEBI" id="CHEBI:57288"/>
        <dbReference type="EC" id="2.3.1.1"/>
    </reaction>
</comment>
<dbReference type="Proteomes" id="UP001056383">
    <property type="component" value="Chromosome"/>
</dbReference>
<dbReference type="NCBIfam" id="NF003802">
    <property type="entry name" value="PRK05388.1"/>
    <property type="match status" value="1"/>
</dbReference>
<evidence type="ECO:0000256" key="5">
    <source>
        <dbReference type="ARBA" id="ARBA00023315"/>
    </source>
</evidence>
<feature type="active site" description="Nucleophile" evidence="6">
    <location>
        <position position="179"/>
    </location>
</feature>
<dbReference type="Pfam" id="PF01960">
    <property type="entry name" value="ArgJ"/>
    <property type="match status" value="1"/>
</dbReference>
<dbReference type="InterPro" id="IPR042195">
    <property type="entry name" value="ArgJ_beta_C"/>
</dbReference>
<feature type="binding site" evidence="6">
    <location>
        <position position="168"/>
    </location>
    <ligand>
        <name>substrate</name>
    </ligand>
</feature>
<dbReference type="GO" id="GO:0004358">
    <property type="term" value="F:L-glutamate N-acetyltransferase activity, acting on acetyl-L-ornithine as donor"/>
    <property type="evidence" value="ECO:0007669"/>
    <property type="project" value="UniProtKB-EC"/>
</dbReference>
<dbReference type="RefSeq" id="WP_010471978.1">
    <property type="nucleotide sequence ID" value="NZ_CP095474.1"/>
</dbReference>
<comment type="pathway">
    <text evidence="6">Amino-acid biosynthesis; L-arginine biosynthesis; L-ornithine and N-acetyl-L-glutamate from L-glutamate and N(2)-acetyl-L-ornithine (cyclic): step 1/1.</text>
</comment>
<dbReference type="PANTHER" id="PTHR23100">
    <property type="entry name" value="ARGININE BIOSYNTHESIS BIFUNCTIONAL PROTEIN ARGJ"/>
    <property type="match status" value="1"/>
</dbReference>
<evidence type="ECO:0000313" key="8">
    <source>
        <dbReference type="Proteomes" id="UP001056383"/>
    </source>
</evidence>
<dbReference type="InterPro" id="IPR016117">
    <property type="entry name" value="ArgJ-like_dom_sf"/>
</dbReference>
<comment type="function">
    <text evidence="6">Catalyzes two activities which are involved in the cyclic version of arginine biosynthesis: the synthesis of N-acetylglutamate from glutamate and acetyl-CoA as the acetyl donor, and of ornithine by transacetylation between N(2)-acetylornithine and glutamate.</text>
</comment>
<feature type="binding site" evidence="6">
    <location>
        <position position="146"/>
    </location>
    <ligand>
        <name>substrate</name>
    </ligand>
</feature>
<sequence>MSVTAAKGFTAAGVAAGIKESGDPDLALVVNGGPRRAAAGVFTSNRVKAAPVLWSQQVLETGELAAVVLNSGGANACTGPRGFQDAHATAEKAAEVLGVGAGEVAVASTGLIGVHLPMDRLLPGVEKAAAELSGHGGEKAAVAIKTTDTVHKTAVATRDGWTVGGMAKGAGMLAPGLATMLAVLTTDADLGAPELDGALRAATRVTFDRVDSDGCTSTNDTVLLLASGASGTTPAYDDFADAVREVCDDLARQLVADAEGASKDIRVEVVGAACEADAVEVGRSVARNNLLKCAVHGEDPNWGRVLAAIGTTRAAFEPDRLNVAINGVWVCRDGSVGEDRDLVDMSGREVVITADLAAGTASATVLTNDLTAEYVHENSAYSS</sequence>
<feature type="chain" id="PRO_5044930252" description="Arginine biosynthesis bifunctional protein ArgJ alpha chain" evidence="6">
    <location>
        <begin position="1"/>
        <end position="178"/>
    </location>
</feature>
<keyword evidence="4 6" id="KW-0068">Autocatalytic cleavage</keyword>
<feature type="site" description="Involved in the stabilization of negative charge on the oxyanion by the formation of the oxyanion hole" evidence="6">
    <location>
        <position position="110"/>
    </location>
</feature>
<feature type="chain" id="PRO_5044930253" description="Arginine biosynthesis bifunctional protein ArgJ beta chain" evidence="6">
    <location>
        <begin position="179"/>
        <end position="383"/>
    </location>
</feature>
<reference evidence="7" key="1">
    <citation type="submission" date="2022-04" db="EMBL/GenBank/DDBJ databases">
        <title>Systematic whole-genome sequencing reveals an unexpected diversity among actinomycetoma pathogens and provides insights into their antibacterial susceptibilities.</title>
        <authorList>
            <person name="Watson A.K."/>
            <person name="Kepplinger B."/>
            <person name="Bakhiet S.M."/>
            <person name="Mhmoud N.A."/>
            <person name="Chapman J."/>
            <person name="Allenby N."/>
            <person name="Mickiewicz K."/>
            <person name="Goodfellow M."/>
            <person name="Fahal A.H."/>
            <person name="Errington J."/>
        </authorList>
    </citation>
    <scope>NUCLEOTIDE SEQUENCE</scope>
    <source>
        <strain evidence="7">SD 504</strain>
    </source>
</reference>
<keyword evidence="6" id="KW-0511">Multifunctional enzyme</keyword>
<evidence type="ECO:0000256" key="3">
    <source>
        <dbReference type="ARBA" id="ARBA00022679"/>
    </source>
</evidence>
<feature type="binding site" evidence="6">
    <location>
        <position position="259"/>
    </location>
    <ligand>
        <name>substrate</name>
    </ligand>
</feature>
<organism evidence="7 8">
    <name type="scientific">Streptomyces sudanensis</name>
    <dbReference type="NCBI Taxonomy" id="436397"/>
    <lineage>
        <taxon>Bacteria</taxon>
        <taxon>Bacillati</taxon>
        <taxon>Actinomycetota</taxon>
        <taxon>Actinomycetes</taxon>
        <taxon>Kitasatosporales</taxon>
        <taxon>Streptomycetaceae</taxon>
        <taxon>Streptomyces</taxon>
    </lineage>
</organism>
<evidence type="ECO:0000256" key="2">
    <source>
        <dbReference type="ARBA" id="ARBA00011475"/>
    </source>
</evidence>
<feature type="binding site" evidence="6">
    <location>
        <position position="179"/>
    </location>
    <ligand>
        <name>substrate</name>
    </ligand>
</feature>